<dbReference type="Proteomes" id="UP000078596">
    <property type="component" value="Chromosome"/>
</dbReference>
<dbReference type="InterPro" id="IPR050492">
    <property type="entry name" value="Bact_metal-bind_prot9"/>
</dbReference>
<keyword evidence="5" id="KW-0862">Zinc</keyword>
<accession>A0A191ZEV0</accession>
<dbReference type="GO" id="GO:0007155">
    <property type="term" value="P:cell adhesion"/>
    <property type="evidence" value="ECO:0007669"/>
    <property type="project" value="InterPro"/>
</dbReference>
<dbReference type="KEGG" id="haz:A9404_02495"/>
<sequence length="294" mass="31959">MRFLTVLILFCGLTLPLLGQAGAPLTVAVSIPPQKYFVDTIGGDHVHVDVLVPPTAEPETYEPTPRQLMGLAKASLYFGLGIPIEQSWISRFRSVNPGLTIVDTARGIQRVPMADHVGAPTHETGLDPHIWLSPVLVRIQAMNIRDALIRIDPAHAQDYRQGYERLALKINQVDTDILKALTGAHLAQSAFIVFHPAFGYFADAYGLTQIPIEAEGKEAGPRQMNDVINYARTHGIKVVFVEPQFAQKAARTIATEIGGQVVPIDPLDADWPRGMEAIAQALGKVLRAPGSSTP</sequence>
<dbReference type="PANTHER" id="PTHR42953">
    <property type="entry name" value="HIGH-AFFINITY ZINC UPTAKE SYSTEM PROTEIN ZNUA-RELATED"/>
    <property type="match status" value="1"/>
</dbReference>
<keyword evidence="9" id="KW-1185">Reference proteome</keyword>
<evidence type="ECO:0000256" key="4">
    <source>
        <dbReference type="ARBA" id="ARBA00022729"/>
    </source>
</evidence>
<dbReference type="AlphaFoldDB" id="A0A191ZEV0"/>
<dbReference type="OrthoDB" id="9793396at2"/>
<comment type="similarity">
    <text evidence="1 6">Belongs to the bacterial solute-binding protein 9 family.</text>
</comment>
<gene>
    <name evidence="8" type="ORF">A9404_02495</name>
</gene>
<dbReference type="PANTHER" id="PTHR42953:SF3">
    <property type="entry name" value="HIGH-AFFINITY ZINC UPTAKE SYSTEM PROTEIN ZNUA"/>
    <property type="match status" value="1"/>
</dbReference>
<evidence type="ECO:0000256" key="2">
    <source>
        <dbReference type="ARBA" id="ARBA00015915"/>
    </source>
</evidence>
<keyword evidence="5" id="KW-0406">Ion transport</keyword>
<evidence type="ECO:0000256" key="1">
    <source>
        <dbReference type="ARBA" id="ARBA00011028"/>
    </source>
</evidence>
<dbReference type="STRING" id="1860122.A9404_02495"/>
<protein>
    <recommendedName>
        <fullName evidence="2">High-affinity zinc uptake system protein ZnuA</fullName>
    </recommendedName>
</protein>
<dbReference type="Gene3D" id="3.40.50.1980">
    <property type="entry name" value="Nitrogenase molybdenum iron protein domain"/>
    <property type="match status" value="2"/>
</dbReference>
<proteinExistence type="inferred from homology"/>
<dbReference type="GO" id="GO:0006829">
    <property type="term" value="P:zinc ion transport"/>
    <property type="evidence" value="ECO:0007669"/>
    <property type="project" value="UniProtKB-KW"/>
</dbReference>
<feature type="chain" id="PRO_5008250330" description="High-affinity zinc uptake system protein ZnuA" evidence="7">
    <location>
        <begin position="22"/>
        <end position="294"/>
    </location>
</feature>
<evidence type="ECO:0000256" key="6">
    <source>
        <dbReference type="RuleBase" id="RU003512"/>
    </source>
</evidence>
<name>A0A191ZEV0_9GAMM</name>
<dbReference type="Pfam" id="PF01297">
    <property type="entry name" value="ZnuA"/>
    <property type="match status" value="1"/>
</dbReference>
<evidence type="ECO:0000256" key="5">
    <source>
        <dbReference type="ARBA" id="ARBA00022906"/>
    </source>
</evidence>
<evidence type="ECO:0000256" key="7">
    <source>
        <dbReference type="SAM" id="SignalP"/>
    </source>
</evidence>
<evidence type="ECO:0000313" key="8">
    <source>
        <dbReference type="EMBL" id="ANJ66398.1"/>
    </source>
</evidence>
<keyword evidence="5" id="KW-0864">Zinc transport</keyword>
<feature type="signal peptide" evidence="7">
    <location>
        <begin position="1"/>
        <end position="21"/>
    </location>
</feature>
<dbReference type="PRINTS" id="PR00690">
    <property type="entry name" value="ADHESNFAMILY"/>
</dbReference>
<keyword evidence="3 6" id="KW-0813">Transport</keyword>
<dbReference type="InterPro" id="IPR006128">
    <property type="entry name" value="Lipoprotein_PsaA-like"/>
</dbReference>
<organism evidence="8 9">
    <name type="scientific">Halothiobacillus diazotrophicus</name>
    <dbReference type="NCBI Taxonomy" id="1860122"/>
    <lineage>
        <taxon>Bacteria</taxon>
        <taxon>Pseudomonadati</taxon>
        <taxon>Pseudomonadota</taxon>
        <taxon>Gammaproteobacteria</taxon>
        <taxon>Chromatiales</taxon>
        <taxon>Halothiobacillaceae</taxon>
        <taxon>Halothiobacillus</taxon>
    </lineage>
</organism>
<evidence type="ECO:0000256" key="3">
    <source>
        <dbReference type="ARBA" id="ARBA00022448"/>
    </source>
</evidence>
<dbReference type="EMBL" id="CP016027">
    <property type="protein sequence ID" value="ANJ66398.1"/>
    <property type="molecule type" value="Genomic_DNA"/>
</dbReference>
<dbReference type="RefSeq" id="WP_066098362.1">
    <property type="nucleotide sequence ID" value="NZ_CP016027.1"/>
</dbReference>
<dbReference type="SUPFAM" id="SSF53807">
    <property type="entry name" value="Helical backbone' metal receptor"/>
    <property type="match status" value="1"/>
</dbReference>
<evidence type="ECO:0000313" key="9">
    <source>
        <dbReference type="Proteomes" id="UP000078596"/>
    </source>
</evidence>
<dbReference type="GO" id="GO:0046872">
    <property type="term" value="F:metal ion binding"/>
    <property type="evidence" value="ECO:0007669"/>
    <property type="project" value="InterPro"/>
</dbReference>
<dbReference type="InterPro" id="IPR006127">
    <property type="entry name" value="ZnuA-like"/>
</dbReference>
<keyword evidence="4 7" id="KW-0732">Signal</keyword>
<reference evidence="8 9" key="1">
    <citation type="submission" date="2016-06" db="EMBL/GenBank/DDBJ databases">
        <title>Insight into the functional genes involving in sulfur oxidation in Pearl River water.</title>
        <authorList>
            <person name="Luo J."/>
            <person name="Tan X."/>
            <person name="Lin W."/>
        </authorList>
    </citation>
    <scope>NUCLEOTIDE SEQUENCE [LARGE SCALE GENOMIC DNA]</scope>
    <source>
        <strain evidence="8 9">LS2</strain>
    </source>
</reference>